<dbReference type="AlphaFoldDB" id="J0ZL66"/>
<evidence type="ECO:0000313" key="2">
    <source>
        <dbReference type="Proteomes" id="UP000008952"/>
    </source>
</evidence>
<reference evidence="1 2" key="1">
    <citation type="submission" date="2012-03" db="EMBL/GenBank/DDBJ databases">
        <title>The Genome Sequence of Bartonella tamiae Th239.</title>
        <authorList>
            <consortium name="The Broad Institute Genome Sequencing Platform"/>
            <consortium name="The Broad Institute Genome Sequencing Center for Infectious Disease"/>
            <person name="Feldgarden M."/>
            <person name="Kirby J."/>
            <person name="Kosoy M."/>
            <person name="Birtles R."/>
            <person name="Probert W.S."/>
            <person name="Chiaraviglio L."/>
            <person name="Young S.K."/>
            <person name="Zeng Q."/>
            <person name="Gargeya S."/>
            <person name="Fitzgerald M."/>
            <person name="Haas B."/>
            <person name="Abouelleil A."/>
            <person name="Alvarado L."/>
            <person name="Arachchi H.M."/>
            <person name="Berlin A."/>
            <person name="Chapman S.B."/>
            <person name="Gearin G."/>
            <person name="Goldberg J."/>
            <person name="Griggs A."/>
            <person name="Gujja S."/>
            <person name="Hansen M."/>
            <person name="Heiman D."/>
            <person name="Howarth C."/>
            <person name="Larimer J."/>
            <person name="Lui A."/>
            <person name="MacDonald P.J.P."/>
            <person name="McCowen C."/>
            <person name="Montmayeur A."/>
            <person name="Murphy C."/>
            <person name="Neiman D."/>
            <person name="Pearson M."/>
            <person name="Priest M."/>
            <person name="Roberts A."/>
            <person name="Saif S."/>
            <person name="Shea T."/>
            <person name="Sisk P."/>
            <person name="Stolte C."/>
            <person name="Sykes S."/>
            <person name="Wortman J."/>
            <person name="Nusbaum C."/>
            <person name="Birren B."/>
        </authorList>
    </citation>
    <scope>NUCLEOTIDE SEQUENCE [LARGE SCALE GENOMIC DNA]</scope>
    <source>
        <strain evidence="1 2">Th239</strain>
    </source>
</reference>
<sequence>MAFDPFNDFENNGYLQNKQKLKDSSAVKLAEVREVKSNLEKALINLHAKKSISYEDRGFVIF</sequence>
<keyword evidence="2" id="KW-1185">Reference proteome</keyword>
<dbReference type="STRING" id="1094558.ME5_01699"/>
<proteinExistence type="predicted"/>
<gene>
    <name evidence="1" type="ORF">ME5_01699</name>
</gene>
<dbReference type="OrthoDB" id="9813719at2"/>
<dbReference type="HOGENOM" id="CLU_2894916_0_0_5"/>
<evidence type="ECO:0000313" key="1">
    <source>
        <dbReference type="EMBL" id="EJF89148.1"/>
    </source>
</evidence>
<protein>
    <submittedName>
        <fullName evidence="1">Uncharacterized protein</fullName>
    </submittedName>
</protein>
<dbReference type="RefSeq" id="WP_008040276.1">
    <property type="nucleotide sequence ID" value="NZ_JH725147.1"/>
</dbReference>
<accession>J0ZL66</accession>
<dbReference type="PATRIC" id="fig|1094558.3.peg.1824"/>
<organism evidence="1 2">
    <name type="scientific">Bartonella tamiae Th239</name>
    <dbReference type="NCBI Taxonomy" id="1094558"/>
    <lineage>
        <taxon>Bacteria</taxon>
        <taxon>Pseudomonadati</taxon>
        <taxon>Pseudomonadota</taxon>
        <taxon>Alphaproteobacteria</taxon>
        <taxon>Hyphomicrobiales</taxon>
        <taxon>Bartonellaceae</taxon>
        <taxon>Bartonella</taxon>
    </lineage>
</organism>
<comment type="caution">
    <text evidence="1">The sequence shown here is derived from an EMBL/GenBank/DDBJ whole genome shotgun (WGS) entry which is preliminary data.</text>
</comment>
<name>J0ZL66_9HYPH</name>
<dbReference type="Proteomes" id="UP000008952">
    <property type="component" value="Unassembled WGS sequence"/>
</dbReference>
<dbReference type="EMBL" id="AIMB01000008">
    <property type="protein sequence ID" value="EJF89148.1"/>
    <property type="molecule type" value="Genomic_DNA"/>
</dbReference>